<dbReference type="Gene3D" id="1.20.810.10">
    <property type="entry name" value="Cytochrome Bc1 Complex, Chain C"/>
    <property type="match status" value="1"/>
</dbReference>
<evidence type="ECO:0000256" key="3">
    <source>
        <dbReference type="ARBA" id="ARBA00022617"/>
    </source>
</evidence>
<sequence length="372" mass="43599">MIDTFKSVVDTLSAPTISFTILTILTPLVFPPTDRLDKISRKLKIHLLWTKAGCIFGLSLITFFFIIGYLDPNFNITLTKPDNFPIVLLIYSMFFFIWLAMHKAYQNDERIEQGLKPNEYNDPDDKVLVWPDLVYIEFIALILFMVFLIVWSILVAAPLEEPANPASTPNPSKAPWYFLGLQEMLVYFDPWIAGIILPMFIIIGMMAIPYMDINKNGDGYYSFKERRIAIFIFMYGWLILWLFLIVIGTFFRGPNWNFFGPFEYWDLHKVVALNNVNLSEYFWVKLLNTGLPENIMLRECMGFIAVFFYMFILPIVLAQTLLKDLFEKHGPVRYTSLMVLGLTMFALPIKMYLRWIFNLKYIIAIPEWFFNI</sequence>
<feature type="transmembrane region" description="Helical" evidence="10">
    <location>
        <begin position="334"/>
        <end position="353"/>
    </location>
</feature>
<evidence type="ECO:0000256" key="1">
    <source>
        <dbReference type="ARBA" id="ARBA00004141"/>
    </source>
</evidence>
<dbReference type="PROSITE" id="PS51003">
    <property type="entry name" value="CYTB_CTER"/>
    <property type="match status" value="1"/>
</dbReference>
<feature type="transmembrane region" description="Helical" evidence="10">
    <location>
        <begin position="133"/>
        <end position="157"/>
    </location>
</feature>
<dbReference type="GO" id="GO:0016020">
    <property type="term" value="C:membrane"/>
    <property type="evidence" value="ECO:0007669"/>
    <property type="project" value="UniProtKB-SubCell"/>
</dbReference>
<keyword evidence="3" id="KW-0349">Heme</keyword>
<keyword evidence="6" id="KW-0249">Electron transport</keyword>
<protein>
    <recommendedName>
        <fullName evidence="11">Cytochrome b/b6 C-terminal region profile domain-containing protein</fullName>
    </recommendedName>
</protein>
<keyword evidence="2" id="KW-0813">Transport</keyword>
<dbReference type="InterPro" id="IPR036150">
    <property type="entry name" value="Cyt_b/b6_C_sf"/>
</dbReference>
<accession>A0A381SFR1</accession>
<keyword evidence="9 10" id="KW-0472">Membrane</keyword>
<gene>
    <name evidence="12" type="ORF">METZ01_LOCUS52867</name>
</gene>
<evidence type="ECO:0000256" key="10">
    <source>
        <dbReference type="SAM" id="Phobius"/>
    </source>
</evidence>
<name>A0A381SFR1_9ZZZZ</name>
<evidence type="ECO:0000313" key="12">
    <source>
        <dbReference type="EMBL" id="SVA00013.1"/>
    </source>
</evidence>
<keyword evidence="8" id="KW-0408">Iron</keyword>
<dbReference type="GO" id="GO:0016491">
    <property type="term" value="F:oxidoreductase activity"/>
    <property type="evidence" value="ECO:0007669"/>
    <property type="project" value="InterPro"/>
</dbReference>
<dbReference type="GO" id="GO:0009055">
    <property type="term" value="F:electron transfer activity"/>
    <property type="evidence" value="ECO:0007669"/>
    <property type="project" value="InterPro"/>
</dbReference>
<feature type="transmembrane region" description="Helical" evidence="10">
    <location>
        <begin position="228"/>
        <end position="251"/>
    </location>
</feature>
<comment type="subcellular location">
    <subcellularLocation>
        <location evidence="1">Membrane</location>
        <topology evidence="1">Multi-pass membrane protein</topology>
    </subcellularLocation>
</comment>
<feature type="transmembrane region" description="Helical" evidence="10">
    <location>
        <begin position="191"/>
        <end position="208"/>
    </location>
</feature>
<keyword evidence="4 10" id="KW-0812">Transmembrane</keyword>
<keyword evidence="5" id="KW-0479">Metal-binding</keyword>
<feature type="transmembrane region" description="Helical" evidence="10">
    <location>
        <begin position="83"/>
        <end position="101"/>
    </location>
</feature>
<feature type="domain" description="Cytochrome b/b6 C-terminal region profile" evidence="11">
    <location>
        <begin position="114"/>
        <end position="248"/>
    </location>
</feature>
<evidence type="ECO:0000259" key="11">
    <source>
        <dbReference type="PROSITE" id="PS51003"/>
    </source>
</evidence>
<evidence type="ECO:0000256" key="6">
    <source>
        <dbReference type="ARBA" id="ARBA00022982"/>
    </source>
</evidence>
<evidence type="ECO:0000256" key="5">
    <source>
        <dbReference type="ARBA" id="ARBA00022723"/>
    </source>
</evidence>
<evidence type="ECO:0000256" key="8">
    <source>
        <dbReference type="ARBA" id="ARBA00023004"/>
    </source>
</evidence>
<organism evidence="12">
    <name type="scientific">marine metagenome</name>
    <dbReference type="NCBI Taxonomy" id="408172"/>
    <lineage>
        <taxon>unclassified sequences</taxon>
        <taxon>metagenomes</taxon>
        <taxon>ecological metagenomes</taxon>
    </lineage>
</organism>
<proteinExistence type="predicted"/>
<dbReference type="Pfam" id="PF00032">
    <property type="entry name" value="Cytochrom_B_C"/>
    <property type="match status" value="1"/>
</dbReference>
<keyword evidence="7 10" id="KW-1133">Transmembrane helix</keyword>
<dbReference type="InterPro" id="IPR027387">
    <property type="entry name" value="Cytb/b6-like_sf"/>
</dbReference>
<evidence type="ECO:0000256" key="7">
    <source>
        <dbReference type="ARBA" id="ARBA00022989"/>
    </source>
</evidence>
<evidence type="ECO:0000256" key="2">
    <source>
        <dbReference type="ARBA" id="ARBA00022448"/>
    </source>
</evidence>
<feature type="transmembrane region" description="Helical" evidence="10">
    <location>
        <begin position="52"/>
        <end position="71"/>
    </location>
</feature>
<dbReference type="InterPro" id="IPR005798">
    <property type="entry name" value="Cyt_b/b6_C"/>
</dbReference>
<evidence type="ECO:0000256" key="9">
    <source>
        <dbReference type="ARBA" id="ARBA00023136"/>
    </source>
</evidence>
<reference evidence="12" key="1">
    <citation type="submission" date="2018-05" db="EMBL/GenBank/DDBJ databases">
        <authorList>
            <person name="Lanie J.A."/>
            <person name="Ng W.-L."/>
            <person name="Kazmierczak K.M."/>
            <person name="Andrzejewski T.M."/>
            <person name="Davidsen T.M."/>
            <person name="Wayne K.J."/>
            <person name="Tettelin H."/>
            <person name="Glass J.I."/>
            <person name="Rusch D."/>
            <person name="Podicherti R."/>
            <person name="Tsui H.-C.T."/>
            <person name="Winkler M.E."/>
        </authorList>
    </citation>
    <scope>NUCLEOTIDE SEQUENCE</scope>
</reference>
<dbReference type="GO" id="GO:0046872">
    <property type="term" value="F:metal ion binding"/>
    <property type="evidence" value="ECO:0007669"/>
    <property type="project" value="UniProtKB-KW"/>
</dbReference>
<evidence type="ECO:0000256" key="4">
    <source>
        <dbReference type="ARBA" id="ARBA00022692"/>
    </source>
</evidence>
<feature type="transmembrane region" description="Helical" evidence="10">
    <location>
        <begin position="300"/>
        <end position="322"/>
    </location>
</feature>
<dbReference type="AlphaFoldDB" id="A0A381SFR1"/>
<dbReference type="SUPFAM" id="SSF81648">
    <property type="entry name" value="a domain/subunit of cytochrome bc1 complex (Ubiquinol-cytochrome c reductase)"/>
    <property type="match status" value="1"/>
</dbReference>
<dbReference type="EMBL" id="UINC01002759">
    <property type="protein sequence ID" value="SVA00013.1"/>
    <property type="molecule type" value="Genomic_DNA"/>
</dbReference>